<dbReference type="EMBL" id="CP002379">
    <property type="protein sequence ID" value="ADX72885.1"/>
    <property type="molecule type" value="Genomic_DNA"/>
</dbReference>
<dbReference type="eggNOG" id="COG3545">
    <property type="taxonomic scope" value="Bacteria"/>
</dbReference>
<dbReference type="KEGG" id="apn:Asphe3_17290"/>
<keyword evidence="1" id="KW-0378">Hydrolase</keyword>
<evidence type="ECO:0000313" key="2">
    <source>
        <dbReference type="Proteomes" id="UP000008639"/>
    </source>
</evidence>
<dbReference type="PANTHER" id="PTHR15394">
    <property type="entry name" value="SERINE HYDROLASE RBBP9"/>
    <property type="match status" value="1"/>
</dbReference>
<name>F0MB09_PSEPM</name>
<dbReference type="InterPro" id="IPR029058">
    <property type="entry name" value="AB_hydrolase_fold"/>
</dbReference>
<dbReference type="InterPro" id="IPR010662">
    <property type="entry name" value="RBBP9/YdeN"/>
</dbReference>
<gene>
    <name evidence="1" type="ordered locus">Asphe3_17290</name>
</gene>
<proteinExistence type="predicted"/>
<evidence type="ECO:0000313" key="1">
    <source>
        <dbReference type="EMBL" id="ADX72885.1"/>
    </source>
</evidence>
<dbReference type="PANTHER" id="PTHR15394:SF3">
    <property type="entry name" value="SERINE HYDROLASE RBBP9"/>
    <property type="match status" value="1"/>
</dbReference>
<accession>F0MB09</accession>
<dbReference type="Pfam" id="PF06821">
    <property type="entry name" value="Ser_hydrolase"/>
    <property type="match status" value="1"/>
</dbReference>
<dbReference type="Proteomes" id="UP000008639">
    <property type="component" value="Chromosome"/>
</dbReference>
<dbReference type="Gene3D" id="3.40.50.1820">
    <property type="entry name" value="alpha/beta hydrolase"/>
    <property type="match status" value="1"/>
</dbReference>
<organism evidence="1 2">
    <name type="scientific">Pseudarthrobacter phenanthrenivorans (strain DSM 18606 / JCM 16027 / LMG 23796 / Sphe3)</name>
    <name type="common">Arthrobacter phenanthrenivorans</name>
    <dbReference type="NCBI Taxonomy" id="930171"/>
    <lineage>
        <taxon>Bacteria</taxon>
        <taxon>Bacillati</taxon>
        <taxon>Actinomycetota</taxon>
        <taxon>Actinomycetes</taxon>
        <taxon>Micrococcales</taxon>
        <taxon>Micrococcaceae</taxon>
        <taxon>Pseudarthrobacter</taxon>
    </lineage>
</organism>
<dbReference type="RefSeq" id="WP_013600817.1">
    <property type="nucleotide sequence ID" value="NC_015145.1"/>
</dbReference>
<sequence length="195" mass="21040">MSDKTTDRLSHSLQRVIIVHGYEAAPDAHWFPWLQNTLEAEGVRVTAVPLPDPDAPEVTGWENAVGAALGVPDAGTVIVAHSLGAITALRVLAGLSEVWELGGIVLVAGFVEPLESLPELDRYLSMGVDVERLAQSIRSRTVIRSETDPFVPPAASDELAKRLDAQVQVHPEAGHFMAKDGVTRFPAVLDLLRSR</sequence>
<dbReference type="OrthoDB" id="9804993at2"/>
<dbReference type="HOGENOM" id="CLU_088863_3_0_11"/>
<reference evidence="1 2" key="1">
    <citation type="journal article" date="2011" name="Stand. Genomic Sci.">
        <title>Complete genome sequence of Arthrobacter phenanthrenivorans type strain (Sphe3).</title>
        <authorList>
            <person name="Kallimanis A."/>
            <person name="Labutti K.M."/>
            <person name="Lapidus A."/>
            <person name="Clum A."/>
            <person name="Lykidis A."/>
            <person name="Mavromatis K."/>
            <person name="Pagani I."/>
            <person name="Liolios K."/>
            <person name="Ivanova N."/>
            <person name="Goodwin L."/>
            <person name="Pitluck S."/>
            <person name="Chen A."/>
            <person name="Palaniappan K."/>
            <person name="Markowitz V."/>
            <person name="Bristow J."/>
            <person name="Velentzas A.D."/>
            <person name="Perisynakis A."/>
            <person name="Ouzounis C.C."/>
            <person name="Kyrpides N.C."/>
            <person name="Koukkou A.I."/>
            <person name="Drainas C."/>
        </authorList>
    </citation>
    <scope>NUCLEOTIDE SEQUENCE [LARGE SCALE GENOMIC DNA]</scope>
    <source>
        <strain evidence="2">DSM 18606 / JCM 16027 / LMG 23796 / Sphe3</strain>
    </source>
</reference>
<dbReference type="AlphaFoldDB" id="F0MB09"/>
<dbReference type="GO" id="GO:0016787">
    <property type="term" value="F:hydrolase activity"/>
    <property type="evidence" value="ECO:0007669"/>
    <property type="project" value="UniProtKB-KW"/>
</dbReference>
<protein>
    <submittedName>
        <fullName evidence="1">Putative esterase of the alpha/beta hydrolase fold family</fullName>
    </submittedName>
</protein>
<dbReference type="SUPFAM" id="SSF53474">
    <property type="entry name" value="alpha/beta-Hydrolases"/>
    <property type="match status" value="1"/>
</dbReference>